<comment type="caution">
    <text evidence="1">The sequence shown here is derived from an EMBL/GenBank/DDBJ whole genome shotgun (WGS) entry which is preliminary data.</text>
</comment>
<reference evidence="2" key="1">
    <citation type="journal article" date="2018" name="Gigascience">
        <title>Genome assembly of the Pink Ipe (Handroanthus impetiginosus, Bignoniaceae), a highly valued, ecologically keystone Neotropical timber forest tree.</title>
        <authorList>
            <person name="Silva-Junior O.B."/>
            <person name="Grattapaglia D."/>
            <person name="Novaes E."/>
            <person name="Collevatti R.G."/>
        </authorList>
    </citation>
    <scope>NUCLEOTIDE SEQUENCE [LARGE SCALE GENOMIC DNA]</scope>
    <source>
        <strain evidence="2">cv. UFG-1</strain>
    </source>
</reference>
<dbReference type="AlphaFoldDB" id="A0A2G9I235"/>
<dbReference type="PANTHER" id="PTHR45749">
    <property type="match status" value="1"/>
</dbReference>
<keyword evidence="2" id="KW-1185">Reference proteome</keyword>
<gene>
    <name evidence="1" type="ORF">CDL12_03456</name>
</gene>
<dbReference type="OrthoDB" id="912994at2759"/>
<organism evidence="1 2">
    <name type="scientific">Handroanthus impetiginosus</name>
    <dbReference type="NCBI Taxonomy" id="429701"/>
    <lineage>
        <taxon>Eukaryota</taxon>
        <taxon>Viridiplantae</taxon>
        <taxon>Streptophyta</taxon>
        <taxon>Embryophyta</taxon>
        <taxon>Tracheophyta</taxon>
        <taxon>Spermatophyta</taxon>
        <taxon>Magnoliopsida</taxon>
        <taxon>eudicotyledons</taxon>
        <taxon>Gunneridae</taxon>
        <taxon>Pentapetalae</taxon>
        <taxon>asterids</taxon>
        <taxon>lamiids</taxon>
        <taxon>Lamiales</taxon>
        <taxon>Bignoniaceae</taxon>
        <taxon>Crescentiina</taxon>
        <taxon>Tabebuia alliance</taxon>
        <taxon>Handroanthus</taxon>
    </lineage>
</organism>
<dbReference type="Proteomes" id="UP000231279">
    <property type="component" value="Unassembled WGS sequence"/>
</dbReference>
<dbReference type="STRING" id="429701.A0A2G9I235"/>
<dbReference type="PANTHER" id="PTHR45749:SF37">
    <property type="entry name" value="OS05G0311600 PROTEIN"/>
    <property type="match status" value="1"/>
</dbReference>
<accession>A0A2G9I235</accession>
<name>A0A2G9I235_9LAMI</name>
<evidence type="ECO:0000313" key="2">
    <source>
        <dbReference type="Proteomes" id="UP000231279"/>
    </source>
</evidence>
<dbReference type="EMBL" id="NKXS01000498">
    <property type="protein sequence ID" value="PIN23821.1"/>
    <property type="molecule type" value="Genomic_DNA"/>
</dbReference>
<protein>
    <submittedName>
        <fullName evidence="1">Uncharacterized protein</fullName>
    </submittedName>
</protein>
<evidence type="ECO:0000313" key="1">
    <source>
        <dbReference type="EMBL" id="PIN23821.1"/>
    </source>
</evidence>
<sequence length="106" mass="12890">MVRRAYIQRGPCQPRNHNFSQTKMLGVMRQFNPKWFYDYPNCVSSNATFYLMCYLFKDEDVHQHGRYIFFARGFRSWNKKDRFGIHVGGPNSDHYKVKKKRKDLMR</sequence>
<proteinExistence type="predicted"/>